<dbReference type="RefSeq" id="WP_044218339.1">
    <property type="nucleotide sequence ID" value="NZ_JBKAGJ010000006.1"/>
</dbReference>
<dbReference type="PROSITE" id="PS51625">
    <property type="entry name" value="SAM_MT_TRMB"/>
    <property type="match status" value="1"/>
</dbReference>
<dbReference type="Gene3D" id="3.40.50.150">
    <property type="entry name" value="Vaccinia Virus protein VP39"/>
    <property type="match status" value="1"/>
</dbReference>
<keyword evidence="3 7" id="KW-0489">Methyltransferase</keyword>
<dbReference type="InterPro" id="IPR029063">
    <property type="entry name" value="SAM-dependent_MTases_sf"/>
</dbReference>
<sequence length="232" mass="27159">MSKRNKLQKFTELLTFPNVYENFNPKEPQLHGLKGAPVSLKGEWCTKHFHNDNPIVVELACGRGEYTLGMGRISPNRNFIGVDIKGARIWKGAGIALEEELDNVAFLRTRIEQLHLFFEPGEISEIWITFPDPFLQKSKANRRLTAPRFLDVYKKLLRKDGLIHLKTDEPNLYEFTLETLQEYEGAQVLYHSDDIYSLEELPMPELEIKTYYERMHLAAQKTIKYIRFRLEQ</sequence>
<comment type="pathway">
    <text evidence="7">tRNA modification; N(7)-methylguanine-tRNA biosynthesis.</text>
</comment>
<comment type="catalytic activity">
    <reaction evidence="1 7">
        <text>guanosine(46) in tRNA + S-adenosyl-L-methionine = N(7)-methylguanosine(46) in tRNA + S-adenosyl-L-homocysteine</text>
        <dbReference type="Rhea" id="RHEA:42708"/>
        <dbReference type="Rhea" id="RHEA-COMP:10188"/>
        <dbReference type="Rhea" id="RHEA-COMP:10189"/>
        <dbReference type="ChEBI" id="CHEBI:57856"/>
        <dbReference type="ChEBI" id="CHEBI:59789"/>
        <dbReference type="ChEBI" id="CHEBI:74269"/>
        <dbReference type="ChEBI" id="CHEBI:74480"/>
        <dbReference type="EC" id="2.1.1.33"/>
    </reaction>
</comment>
<reference evidence="8 9" key="1">
    <citation type="journal article" date="2014" name="Int. J. Syst. Evol. Microbiol.">
        <title>Phaeodactylibacter xiamenensis gen. nov., sp. nov., a member of the family Saprospiraceae isolated from the marine alga Phaeodactylum tricornutum.</title>
        <authorList>
            <person name="Chen Z.Jr."/>
            <person name="Lei X."/>
            <person name="Lai Q."/>
            <person name="Li Y."/>
            <person name="Zhang B."/>
            <person name="Zhang J."/>
            <person name="Zhang H."/>
            <person name="Yang L."/>
            <person name="Zheng W."/>
            <person name="Tian Y."/>
            <person name="Yu Z."/>
            <person name="Xu H.Jr."/>
            <person name="Zheng T."/>
        </authorList>
    </citation>
    <scope>NUCLEOTIDE SEQUENCE [LARGE SCALE GENOMIC DNA]</scope>
    <source>
        <strain evidence="8 9">KD52</strain>
    </source>
</reference>
<feature type="binding site" evidence="7">
    <location>
        <position position="132"/>
    </location>
    <ligand>
        <name>S-adenosyl-L-methionine</name>
        <dbReference type="ChEBI" id="CHEBI:59789"/>
    </ligand>
</feature>
<organism evidence="8 9">
    <name type="scientific">Phaeodactylibacter xiamenensis</name>
    <dbReference type="NCBI Taxonomy" id="1524460"/>
    <lineage>
        <taxon>Bacteria</taxon>
        <taxon>Pseudomonadati</taxon>
        <taxon>Bacteroidota</taxon>
        <taxon>Saprospiria</taxon>
        <taxon>Saprospirales</taxon>
        <taxon>Haliscomenobacteraceae</taxon>
        <taxon>Phaeodactylibacter</taxon>
    </lineage>
</organism>
<evidence type="ECO:0000313" key="9">
    <source>
        <dbReference type="Proteomes" id="UP000029736"/>
    </source>
</evidence>
<comment type="caution">
    <text evidence="8">The sequence shown here is derived from an EMBL/GenBank/DDBJ whole genome shotgun (WGS) entry which is preliminary data.</text>
</comment>
<evidence type="ECO:0000313" key="8">
    <source>
        <dbReference type="EMBL" id="KGE88623.1"/>
    </source>
</evidence>
<evidence type="ECO:0000256" key="2">
    <source>
        <dbReference type="ARBA" id="ARBA00003015"/>
    </source>
</evidence>
<dbReference type="CDD" id="cd02440">
    <property type="entry name" value="AdoMet_MTases"/>
    <property type="match status" value="1"/>
</dbReference>
<dbReference type="Pfam" id="PF02390">
    <property type="entry name" value="Methyltransf_4"/>
    <property type="match status" value="1"/>
</dbReference>
<evidence type="ECO:0000256" key="4">
    <source>
        <dbReference type="ARBA" id="ARBA00022679"/>
    </source>
</evidence>
<evidence type="ECO:0000256" key="6">
    <source>
        <dbReference type="ARBA" id="ARBA00022694"/>
    </source>
</evidence>
<dbReference type="SUPFAM" id="SSF53335">
    <property type="entry name" value="S-adenosyl-L-methionine-dependent methyltransferases"/>
    <property type="match status" value="1"/>
</dbReference>
<dbReference type="PANTHER" id="PTHR23417:SF14">
    <property type="entry name" value="PENTACOTRIPEPTIDE-REPEAT REGION OF PRORP DOMAIN-CONTAINING PROTEIN"/>
    <property type="match status" value="1"/>
</dbReference>
<dbReference type="GO" id="GO:0008176">
    <property type="term" value="F:tRNA (guanine(46)-N7)-methyltransferase activity"/>
    <property type="evidence" value="ECO:0007669"/>
    <property type="project" value="UniProtKB-UniRule"/>
</dbReference>
<comment type="similarity">
    <text evidence="7">Belongs to the class I-like SAM-binding methyltransferase superfamily. TrmB family.</text>
</comment>
<dbReference type="Proteomes" id="UP000029736">
    <property type="component" value="Unassembled WGS sequence"/>
</dbReference>
<dbReference type="InterPro" id="IPR055361">
    <property type="entry name" value="tRNA_methyltr_TrmB_bact"/>
</dbReference>
<comment type="function">
    <text evidence="2 7">Catalyzes the formation of N(7)-methylguanine at position 46 (m7G46) in tRNA.</text>
</comment>
<dbReference type="InterPro" id="IPR003358">
    <property type="entry name" value="tRNA_(Gua-N-7)_MeTrfase_Trmb"/>
</dbReference>
<dbReference type="UniPathway" id="UPA00989"/>
<keyword evidence="6 7" id="KW-0819">tRNA processing</keyword>
<gene>
    <name evidence="7" type="primary">trmB</name>
    <name evidence="8" type="ORF">IX84_08100</name>
</gene>
<dbReference type="OrthoDB" id="9802090at2"/>
<feature type="binding site" evidence="7">
    <location>
        <position position="58"/>
    </location>
    <ligand>
        <name>S-adenosyl-L-methionine</name>
        <dbReference type="ChEBI" id="CHEBI:59789"/>
    </ligand>
</feature>
<dbReference type="STRING" id="1524460.IX84_08100"/>
<dbReference type="HAMAP" id="MF_01057">
    <property type="entry name" value="tRNA_methyltr_TrmB"/>
    <property type="match status" value="1"/>
</dbReference>
<evidence type="ECO:0000256" key="3">
    <source>
        <dbReference type="ARBA" id="ARBA00022603"/>
    </source>
</evidence>
<keyword evidence="5 7" id="KW-0949">S-adenosyl-L-methionine</keyword>
<dbReference type="GO" id="GO:0043527">
    <property type="term" value="C:tRNA methyltransferase complex"/>
    <property type="evidence" value="ECO:0007669"/>
    <property type="project" value="TreeGrafter"/>
</dbReference>
<dbReference type="EMBL" id="JPOS01000018">
    <property type="protein sequence ID" value="KGE88623.1"/>
    <property type="molecule type" value="Genomic_DNA"/>
</dbReference>
<evidence type="ECO:0000256" key="5">
    <source>
        <dbReference type="ARBA" id="ARBA00022691"/>
    </source>
</evidence>
<protein>
    <recommendedName>
        <fullName evidence="7">tRNA (guanine-N(7)-)-methyltransferase</fullName>
        <ecNumber evidence="7">2.1.1.33</ecNumber>
    </recommendedName>
    <alternativeName>
        <fullName evidence="7">tRNA (guanine(46)-N(7))-methyltransferase</fullName>
    </alternativeName>
    <alternativeName>
        <fullName evidence="7">tRNA(m7G46)-methyltransferase</fullName>
    </alternativeName>
</protein>
<dbReference type="NCBIfam" id="NF001080">
    <property type="entry name" value="PRK00121.2-2"/>
    <property type="match status" value="1"/>
</dbReference>
<feature type="binding site" evidence="7">
    <location>
        <begin position="210"/>
        <end position="213"/>
    </location>
    <ligand>
        <name>substrate</name>
    </ligand>
</feature>
<comment type="caution">
    <text evidence="7">Lacks conserved residue(s) required for the propagation of feature annotation.</text>
</comment>
<evidence type="ECO:0000256" key="7">
    <source>
        <dbReference type="HAMAP-Rule" id="MF_01057"/>
    </source>
</evidence>
<dbReference type="EC" id="2.1.1.33" evidence="7"/>
<keyword evidence="4 7" id="KW-0808">Transferase</keyword>
<dbReference type="PANTHER" id="PTHR23417">
    <property type="entry name" value="3-DEOXY-D-MANNO-OCTULOSONIC-ACID TRANSFERASE/TRNA GUANINE-N 7 - -METHYLTRANSFERASE"/>
    <property type="match status" value="1"/>
</dbReference>
<evidence type="ECO:0000256" key="1">
    <source>
        <dbReference type="ARBA" id="ARBA00000142"/>
    </source>
</evidence>
<accession>A0A098SAF8</accession>
<dbReference type="AlphaFoldDB" id="A0A098SAF8"/>
<keyword evidence="9" id="KW-1185">Reference proteome</keyword>
<name>A0A098SAF8_9BACT</name>
<feature type="binding site" evidence="7">
    <location>
        <position position="83"/>
    </location>
    <ligand>
        <name>S-adenosyl-L-methionine</name>
        <dbReference type="ChEBI" id="CHEBI:59789"/>
    </ligand>
</feature>
<feature type="binding site" evidence="7">
    <location>
        <position position="168"/>
    </location>
    <ligand>
        <name>substrate</name>
    </ligand>
</feature>
<dbReference type="NCBIfam" id="TIGR00091">
    <property type="entry name" value="tRNA (guanosine(46)-N7)-methyltransferase TrmB"/>
    <property type="match status" value="1"/>
</dbReference>
<proteinExistence type="inferred from homology"/>